<reference evidence="5" key="3">
    <citation type="submission" date="2025-09" db="UniProtKB">
        <authorList>
            <consortium name="Ensembl"/>
        </authorList>
    </citation>
    <scope>IDENTIFICATION</scope>
</reference>
<name>H3BGP7_LATCH</name>
<dbReference type="InterPro" id="IPR013106">
    <property type="entry name" value="Ig_V-set"/>
</dbReference>
<sequence length="446" mass="51148">VSTVTTLSVLHTLSGFQAEGDVTEVTAMMGEFVSVVCPYSQNDYKSKRKTWCRQINRDQCNLVVSTYYSLFGLIYTEKNTNGRTSIYDNYKAKEITVSIQKVNVDDSGIYQCGIDLSDKVLKVIYLTVYKKLSSEVGMSISVVCPCSPNDYKSKVKTWCKEIAKNHCNPMVSTYLPKIGLKYNEQITTRRTSIYDHQSTKEIMVSIEKLQEDDSGMYWCGIDFPNTIKALKGIHLSVYRYESLPPWTCHEVMEMTALLGESVTIVCKYSPQDHKRKNKTWCKQIDQEYCDLVVETNTNSRNGSTSVYDDKHTGEMTVSIERLKEDDSGVYWCGAINRVPKVTVTVFKKINLKVFKKITAMVGEFVSVVCPYSQNEYKSKEKTWCKEIKRNRCNPVVSTYYSIFGWIYHEKVSIKRTSIYDERETGEITVSIEKVMVEDSGMYWCGI</sequence>
<evidence type="ECO:0000313" key="6">
    <source>
        <dbReference type="Proteomes" id="UP000008672"/>
    </source>
</evidence>
<dbReference type="Gene3D" id="2.60.40.10">
    <property type="entry name" value="Immunoglobulins"/>
    <property type="match status" value="4"/>
</dbReference>
<evidence type="ECO:0000256" key="1">
    <source>
        <dbReference type="ARBA" id="ARBA00022729"/>
    </source>
</evidence>
<dbReference type="HOGENOM" id="CLU_663159_0_0_1"/>
<keyword evidence="6" id="KW-1185">Reference proteome</keyword>
<dbReference type="InterPro" id="IPR003599">
    <property type="entry name" value="Ig_sub"/>
</dbReference>
<organism evidence="5 6">
    <name type="scientific">Latimeria chalumnae</name>
    <name type="common">Coelacanth</name>
    <dbReference type="NCBI Taxonomy" id="7897"/>
    <lineage>
        <taxon>Eukaryota</taxon>
        <taxon>Metazoa</taxon>
        <taxon>Chordata</taxon>
        <taxon>Craniata</taxon>
        <taxon>Vertebrata</taxon>
        <taxon>Euteleostomi</taxon>
        <taxon>Coelacanthiformes</taxon>
        <taxon>Coelacanthidae</taxon>
        <taxon>Latimeria</taxon>
    </lineage>
</organism>
<evidence type="ECO:0000259" key="4">
    <source>
        <dbReference type="PROSITE" id="PS50835"/>
    </source>
</evidence>
<dbReference type="eggNOG" id="ENOG502SU0J">
    <property type="taxonomic scope" value="Eukaryota"/>
</dbReference>
<dbReference type="PROSITE" id="PS50835">
    <property type="entry name" value="IG_LIKE"/>
    <property type="match status" value="3"/>
</dbReference>
<protein>
    <recommendedName>
        <fullName evidence="4">Ig-like domain-containing protein</fullName>
    </recommendedName>
</protein>
<dbReference type="GeneTree" id="ENSGT00940000153835"/>
<dbReference type="GO" id="GO:0009986">
    <property type="term" value="C:cell surface"/>
    <property type="evidence" value="ECO:0007669"/>
    <property type="project" value="TreeGrafter"/>
</dbReference>
<proteinExistence type="predicted"/>
<keyword evidence="1" id="KW-0732">Signal</keyword>
<dbReference type="InterPro" id="IPR052314">
    <property type="entry name" value="Immune_rcpt_domain"/>
</dbReference>
<keyword evidence="2" id="KW-1015">Disulfide bond</keyword>
<evidence type="ECO:0000256" key="3">
    <source>
        <dbReference type="ARBA" id="ARBA00023319"/>
    </source>
</evidence>
<dbReference type="EMBL" id="AFYH01018017">
    <property type="status" value="NOT_ANNOTATED_CDS"/>
    <property type="molecule type" value="Genomic_DNA"/>
</dbReference>
<feature type="domain" description="Ig-like" evidence="4">
    <location>
        <begin position="347"/>
        <end position="446"/>
    </location>
</feature>
<dbReference type="STRING" id="7897.ENSLACP00000021068"/>
<dbReference type="Proteomes" id="UP000008672">
    <property type="component" value="Unassembled WGS sequence"/>
</dbReference>
<dbReference type="InterPro" id="IPR013783">
    <property type="entry name" value="Ig-like_fold"/>
</dbReference>
<dbReference type="SUPFAM" id="SSF48726">
    <property type="entry name" value="Immunoglobulin"/>
    <property type="match status" value="4"/>
</dbReference>
<dbReference type="OMA" id="VKADRCC"/>
<evidence type="ECO:0000256" key="2">
    <source>
        <dbReference type="ARBA" id="ARBA00023157"/>
    </source>
</evidence>
<reference evidence="6" key="1">
    <citation type="submission" date="2011-08" db="EMBL/GenBank/DDBJ databases">
        <title>The draft genome of Latimeria chalumnae.</title>
        <authorList>
            <person name="Di Palma F."/>
            <person name="Alfoldi J."/>
            <person name="Johnson J."/>
            <person name="Berlin A."/>
            <person name="Gnerre S."/>
            <person name="Jaffe D."/>
            <person name="MacCallum I."/>
            <person name="Young S."/>
            <person name="Walker B.J."/>
            <person name="Lander E."/>
            <person name="Lindblad-Toh K."/>
        </authorList>
    </citation>
    <scope>NUCLEOTIDE SEQUENCE [LARGE SCALE GENOMIC DNA]</scope>
    <source>
        <strain evidence="6">Wild caught</strain>
    </source>
</reference>
<accession>H3BGP7</accession>
<dbReference type="InterPro" id="IPR036179">
    <property type="entry name" value="Ig-like_dom_sf"/>
</dbReference>
<dbReference type="EMBL" id="AFYH01018018">
    <property type="status" value="NOT_ANNOTATED_CDS"/>
    <property type="molecule type" value="Genomic_DNA"/>
</dbReference>
<dbReference type="SMART" id="SM00409">
    <property type="entry name" value="IG"/>
    <property type="match status" value="3"/>
</dbReference>
<dbReference type="InterPro" id="IPR007110">
    <property type="entry name" value="Ig-like_dom"/>
</dbReference>
<dbReference type="GO" id="GO:0038023">
    <property type="term" value="F:signaling receptor activity"/>
    <property type="evidence" value="ECO:0007669"/>
    <property type="project" value="TreeGrafter"/>
</dbReference>
<feature type="domain" description="Ig-like" evidence="4">
    <location>
        <begin position="244"/>
        <end position="344"/>
    </location>
</feature>
<dbReference type="PANTHER" id="PTHR16423">
    <property type="entry name" value="TREM-LIKE TRANSCRIPT PROTEIN"/>
    <property type="match status" value="1"/>
</dbReference>
<evidence type="ECO:0000313" key="5">
    <source>
        <dbReference type="Ensembl" id="ENSLACP00000021068.1"/>
    </source>
</evidence>
<dbReference type="PANTHER" id="PTHR16423:SF6">
    <property type="entry name" value="TRIGGERING RECEPTOR EXPRESSED ON MYELOID CELLS 2-RELATED"/>
    <property type="match status" value="1"/>
</dbReference>
<dbReference type="InParanoid" id="H3BGP7"/>
<keyword evidence="3" id="KW-0393">Immunoglobulin domain</keyword>
<dbReference type="AlphaFoldDB" id="H3BGP7"/>
<reference evidence="5" key="2">
    <citation type="submission" date="2025-08" db="UniProtKB">
        <authorList>
            <consortium name="Ensembl"/>
        </authorList>
    </citation>
    <scope>IDENTIFICATION</scope>
</reference>
<dbReference type="Ensembl" id="ENSLACT00000021208.1">
    <property type="protein sequence ID" value="ENSLACP00000021068.1"/>
    <property type="gene ID" value="ENSLACG00000018509.1"/>
</dbReference>
<feature type="domain" description="Ig-like" evidence="4">
    <location>
        <begin position="2"/>
        <end position="122"/>
    </location>
</feature>
<dbReference type="Pfam" id="PF07686">
    <property type="entry name" value="V-set"/>
    <property type="match status" value="4"/>
</dbReference>